<dbReference type="PATRIC" id="fig|1121338.3.peg.172"/>
<dbReference type="SMART" id="SM00471">
    <property type="entry name" value="HDc"/>
    <property type="match status" value="1"/>
</dbReference>
<keyword evidence="7" id="KW-1003">Cell membrane</keyword>
<keyword evidence="7" id="KW-0812">Transmembrane</keyword>
<dbReference type="Pfam" id="PF01966">
    <property type="entry name" value="HD"/>
    <property type="match status" value="1"/>
</dbReference>
<protein>
    <recommendedName>
        <fullName evidence="6 7">Ribonuclease Y</fullName>
        <shortName evidence="7">RNase Y</shortName>
        <ecNumber evidence="7 8">3.1.-.-</ecNumber>
    </recommendedName>
</protein>
<dbReference type="InterPro" id="IPR022711">
    <property type="entry name" value="RNase_Y_N"/>
</dbReference>
<dbReference type="NCBIfam" id="TIGR03319">
    <property type="entry name" value="RNase_Y"/>
    <property type="match status" value="1"/>
</dbReference>
<dbReference type="AlphaFoldDB" id="A0A151B805"/>
<evidence type="ECO:0000256" key="6">
    <source>
        <dbReference type="ARBA" id="ARBA00073072"/>
    </source>
</evidence>
<dbReference type="InterPro" id="IPR006675">
    <property type="entry name" value="HDIG_dom"/>
</dbReference>
<evidence type="ECO:0000256" key="7">
    <source>
        <dbReference type="HAMAP-Rule" id="MF_00335"/>
    </source>
</evidence>
<dbReference type="SUPFAM" id="SSF54791">
    <property type="entry name" value="Eukaryotic type KH-domain (KH-domain type I)"/>
    <property type="match status" value="1"/>
</dbReference>
<evidence type="ECO:0000256" key="3">
    <source>
        <dbReference type="ARBA" id="ARBA00022801"/>
    </source>
</evidence>
<evidence type="ECO:0000256" key="1">
    <source>
        <dbReference type="ARBA" id="ARBA00022722"/>
    </source>
</evidence>
<gene>
    <name evidence="11" type="primary">rny_1</name>
    <name evidence="7" type="synonym">rny</name>
    <name evidence="11" type="ORF">CLTEP_01700</name>
</gene>
<evidence type="ECO:0000313" key="12">
    <source>
        <dbReference type="Proteomes" id="UP000075531"/>
    </source>
</evidence>
<evidence type="ECO:0000313" key="11">
    <source>
        <dbReference type="EMBL" id="KYH35777.1"/>
    </source>
</evidence>
<dbReference type="CDD" id="cd22431">
    <property type="entry name" value="KH-I_RNaseY"/>
    <property type="match status" value="1"/>
</dbReference>
<evidence type="ECO:0000256" key="9">
    <source>
        <dbReference type="SAM" id="Coils"/>
    </source>
</evidence>
<keyword evidence="1 7" id="KW-0540">Nuclease</keyword>
<dbReference type="InterPro" id="IPR004087">
    <property type="entry name" value="KH_dom"/>
</dbReference>
<evidence type="ECO:0000256" key="8">
    <source>
        <dbReference type="NCBIfam" id="TIGR03319"/>
    </source>
</evidence>
<keyword evidence="2 7" id="KW-0255">Endonuclease</keyword>
<keyword evidence="9" id="KW-0175">Coiled coil</keyword>
<dbReference type="Gene3D" id="1.10.3210.10">
    <property type="entry name" value="Hypothetical protein af1432"/>
    <property type="match status" value="1"/>
</dbReference>
<dbReference type="PANTHER" id="PTHR12826:SF15">
    <property type="entry name" value="RIBONUCLEASE Y"/>
    <property type="match status" value="1"/>
</dbReference>
<reference evidence="11 12" key="1">
    <citation type="submission" date="2016-02" db="EMBL/GenBank/DDBJ databases">
        <title>Genome sequence of Clostridium tepidiprofundi DSM 19306.</title>
        <authorList>
            <person name="Poehlein A."/>
            <person name="Daniel R."/>
        </authorList>
    </citation>
    <scope>NUCLEOTIDE SEQUENCE [LARGE SCALE GENOMIC DNA]</scope>
    <source>
        <strain evidence="11 12">DSM 19306</strain>
    </source>
</reference>
<dbReference type="GO" id="GO:0005886">
    <property type="term" value="C:plasma membrane"/>
    <property type="evidence" value="ECO:0007669"/>
    <property type="project" value="UniProtKB-SubCell"/>
</dbReference>
<dbReference type="InterPro" id="IPR036612">
    <property type="entry name" value="KH_dom_type_1_sf"/>
</dbReference>
<dbReference type="InterPro" id="IPR004088">
    <property type="entry name" value="KH_dom_type_1"/>
</dbReference>
<dbReference type="FunFam" id="1.10.3210.10:FF:000003">
    <property type="entry name" value="Ribonuclease Y"/>
    <property type="match status" value="1"/>
</dbReference>
<comment type="function">
    <text evidence="7">Endoribonuclease that initiates mRNA decay.</text>
</comment>
<dbReference type="Gene3D" id="3.30.1370.10">
    <property type="entry name" value="K Homology domain, type 1"/>
    <property type="match status" value="1"/>
</dbReference>
<accession>A0A151B805</accession>
<dbReference type="Proteomes" id="UP000075531">
    <property type="component" value="Unassembled WGS sequence"/>
</dbReference>
<dbReference type="CDD" id="cd00077">
    <property type="entry name" value="HDc"/>
    <property type="match status" value="1"/>
</dbReference>
<dbReference type="EMBL" id="LTBA01000001">
    <property type="protein sequence ID" value="KYH35777.1"/>
    <property type="molecule type" value="Genomic_DNA"/>
</dbReference>
<dbReference type="InterPro" id="IPR006674">
    <property type="entry name" value="HD_domain"/>
</dbReference>
<comment type="subcellular location">
    <subcellularLocation>
        <location evidence="7">Cell membrane</location>
        <topology evidence="7">Single-pass membrane protein</topology>
    </subcellularLocation>
</comment>
<evidence type="ECO:0000259" key="10">
    <source>
        <dbReference type="PROSITE" id="PS51831"/>
    </source>
</evidence>
<dbReference type="EC" id="3.1.-.-" evidence="7 8"/>
<name>A0A151B805_9CLOT</name>
<sequence length="515" mass="58247">MRTDLILIVLAASIVGLIAIFVIIYTRKNISQANIAKAEQEANRIIEEAKKEADAKKKESIIEAKEEIHKLRAELEKESRERRNELQRLERRNLQREEFLDKKNDTLEKREEILNKRSLEIDKMEQQINELYVEQKEELERIANLTTEEAKQLLLEDISKEIKHDAAMMIKEVETKAKEEADKKAREIITCAIQRCAADHVAESTVNVVSLPNDEMKGRIIGREGRNIRTLETLTGIDLIIDDTPEAVIISGFDPIRREVAKIALEKLIVDGRIHPARIEEMVEKAKKEVESIIKEEGEQATFETGVHGLHSEMIRLLGRLKYRTSYGQNVLKHSVEVSFLAGMMASELGLDPSIAKRIGLLHDIGKAVDHEIEGPHALIGSEIAKKYRESSVVVNAIAAHHGDVEPQTIEAILVQAADAISAARPGARRETLEAYIRRLEKLEEIANSFEGVDKSYAIQAGRELRIMVKPTEIDDLGAVEMARGIIKRIENEIEYPGQIKVNVIRETRAVEYAK</sequence>
<evidence type="ECO:0000256" key="4">
    <source>
        <dbReference type="ARBA" id="ARBA00022884"/>
    </source>
</evidence>
<dbReference type="GO" id="GO:0004521">
    <property type="term" value="F:RNA endonuclease activity"/>
    <property type="evidence" value="ECO:0007669"/>
    <property type="project" value="UniProtKB-UniRule"/>
</dbReference>
<evidence type="ECO:0000256" key="5">
    <source>
        <dbReference type="ARBA" id="ARBA00061537"/>
    </source>
</evidence>
<keyword evidence="3 7" id="KW-0378">Hydrolase</keyword>
<proteinExistence type="inferred from homology"/>
<dbReference type="Pfam" id="PF00013">
    <property type="entry name" value="KH_1"/>
    <property type="match status" value="1"/>
</dbReference>
<comment type="caution">
    <text evidence="11">The sequence shown here is derived from an EMBL/GenBank/DDBJ whole genome shotgun (WGS) entry which is preliminary data.</text>
</comment>
<keyword evidence="7" id="KW-0472">Membrane</keyword>
<dbReference type="NCBIfam" id="TIGR00277">
    <property type="entry name" value="HDIG"/>
    <property type="match status" value="1"/>
</dbReference>
<dbReference type="Pfam" id="PF12072">
    <property type="entry name" value="RNase_Y_N"/>
    <property type="match status" value="1"/>
</dbReference>
<dbReference type="InterPro" id="IPR003607">
    <property type="entry name" value="HD/PDEase_dom"/>
</dbReference>
<dbReference type="SUPFAM" id="SSF109604">
    <property type="entry name" value="HD-domain/PDEase-like"/>
    <property type="match status" value="1"/>
</dbReference>
<feature type="transmembrane region" description="Helical" evidence="7">
    <location>
        <begin position="6"/>
        <end position="25"/>
    </location>
</feature>
<dbReference type="FunFam" id="3.30.1370.10:FF:000006">
    <property type="entry name" value="Ribonuclease Y"/>
    <property type="match status" value="1"/>
</dbReference>
<dbReference type="RefSeq" id="WP_066821119.1">
    <property type="nucleotide sequence ID" value="NZ_LTBA01000001.1"/>
</dbReference>
<feature type="domain" description="HD" evidence="10">
    <location>
        <begin position="331"/>
        <end position="424"/>
    </location>
</feature>
<dbReference type="OrthoDB" id="9803205at2"/>
<dbReference type="HAMAP" id="MF_00335">
    <property type="entry name" value="RNase_Y"/>
    <property type="match status" value="1"/>
</dbReference>
<dbReference type="PROSITE" id="PS51831">
    <property type="entry name" value="HD"/>
    <property type="match status" value="1"/>
</dbReference>
<organism evidence="11 12">
    <name type="scientific">Clostridium tepidiprofundi DSM 19306</name>
    <dbReference type="NCBI Taxonomy" id="1121338"/>
    <lineage>
        <taxon>Bacteria</taxon>
        <taxon>Bacillati</taxon>
        <taxon>Bacillota</taxon>
        <taxon>Clostridia</taxon>
        <taxon>Eubacteriales</taxon>
        <taxon>Clostridiaceae</taxon>
        <taxon>Clostridium</taxon>
    </lineage>
</organism>
<dbReference type="SMART" id="SM00322">
    <property type="entry name" value="KH"/>
    <property type="match status" value="1"/>
</dbReference>
<feature type="coiled-coil region" evidence="9">
    <location>
        <begin position="28"/>
        <end position="156"/>
    </location>
</feature>
<dbReference type="GO" id="GO:0016787">
    <property type="term" value="F:hydrolase activity"/>
    <property type="evidence" value="ECO:0007669"/>
    <property type="project" value="UniProtKB-KW"/>
</dbReference>
<keyword evidence="7" id="KW-1133">Transmembrane helix</keyword>
<keyword evidence="12" id="KW-1185">Reference proteome</keyword>
<dbReference type="PROSITE" id="PS50084">
    <property type="entry name" value="KH_TYPE_1"/>
    <property type="match status" value="1"/>
</dbReference>
<dbReference type="GO" id="GO:0006402">
    <property type="term" value="P:mRNA catabolic process"/>
    <property type="evidence" value="ECO:0007669"/>
    <property type="project" value="UniProtKB-UniRule"/>
</dbReference>
<comment type="similarity">
    <text evidence="5 7">Belongs to the RNase Y family.</text>
</comment>
<dbReference type="PANTHER" id="PTHR12826">
    <property type="entry name" value="RIBONUCLEASE Y"/>
    <property type="match status" value="1"/>
</dbReference>
<dbReference type="InterPro" id="IPR017705">
    <property type="entry name" value="Ribonuclease_Y"/>
</dbReference>
<evidence type="ECO:0000256" key="2">
    <source>
        <dbReference type="ARBA" id="ARBA00022759"/>
    </source>
</evidence>
<dbReference type="STRING" id="1121338.CLTEP_01700"/>
<dbReference type="GO" id="GO:0003723">
    <property type="term" value="F:RNA binding"/>
    <property type="evidence" value="ECO:0007669"/>
    <property type="project" value="UniProtKB-UniRule"/>
</dbReference>
<keyword evidence="4 7" id="KW-0694">RNA-binding</keyword>